<dbReference type="SUPFAM" id="SSF48452">
    <property type="entry name" value="TPR-like"/>
    <property type="match status" value="2"/>
</dbReference>
<gene>
    <name evidence="13" type="primary">Ttc7a</name>
    <name evidence="13" type="ORF">PIPCHL_R14032</name>
</gene>
<organism evidence="13 14">
    <name type="scientific">Piprites chloris</name>
    <name type="common">Wing-barred manakin</name>
    <dbReference type="NCBI Taxonomy" id="114369"/>
    <lineage>
        <taxon>Eukaryota</taxon>
        <taxon>Metazoa</taxon>
        <taxon>Chordata</taxon>
        <taxon>Craniata</taxon>
        <taxon>Vertebrata</taxon>
        <taxon>Euteleostomi</taxon>
        <taxon>Archelosauria</taxon>
        <taxon>Archosauria</taxon>
        <taxon>Dinosauria</taxon>
        <taxon>Saurischia</taxon>
        <taxon>Theropoda</taxon>
        <taxon>Coelurosauria</taxon>
        <taxon>Aves</taxon>
        <taxon>Neognathae</taxon>
        <taxon>Neoaves</taxon>
        <taxon>Telluraves</taxon>
        <taxon>Australaves</taxon>
        <taxon>Passeriformes</taxon>
        <taxon>Pipridae</taxon>
        <taxon>Piprites</taxon>
    </lineage>
</organism>
<keyword evidence="8" id="KW-0472">Membrane</keyword>
<evidence type="ECO:0000256" key="3">
    <source>
        <dbReference type="ARBA" id="ARBA00022475"/>
    </source>
</evidence>
<dbReference type="EMBL" id="VXAH01000021">
    <property type="protein sequence ID" value="NXK30904.1"/>
    <property type="molecule type" value="Genomic_DNA"/>
</dbReference>
<evidence type="ECO:0000313" key="13">
    <source>
        <dbReference type="EMBL" id="NXK30904.1"/>
    </source>
</evidence>
<reference evidence="13 14" key="1">
    <citation type="submission" date="2019-09" db="EMBL/GenBank/DDBJ databases">
        <title>Bird 10,000 Genomes (B10K) Project - Family phase.</title>
        <authorList>
            <person name="Zhang G."/>
        </authorList>
    </citation>
    <scope>NUCLEOTIDE SEQUENCE [LARGE SCALE GENOMIC DNA]</scope>
    <source>
        <strain evidence="13">B10K-DU-007-02</strain>
        <tissue evidence="13">Mixed tissue sample</tissue>
    </source>
</reference>
<name>A0A7L0IFV2_PIPCL</name>
<evidence type="ECO:0000256" key="1">
    <source>
        <dbReference type="ARBA" id="ARBA00004236"/>
    </source>
</evidence>
<comment type="caution">
    <text evidence="13">The sequence shown here is derived from an EMBL/GenBank/DDBJ whole genome shotgun (WGS) entry which is preliminary data.</text>
</comment>
<feature type="domain" description="Tetratricopeptide repeat protein 7 N-terminal" evidence="12">
    <location>
        <begin position="1"/>
        <end position="402"/>
    </location>
</feature>
<dbReference type="Proteomes" id="UP000520962">
    <property type="component" value="Unassembled WGS sequence"/>
</dbReference>
<feature type="repeat" description="TPR" evidence="11">
    <location>
        <begin position="812"/>
        <end position="845"/>
    </location>
</feature>
<evidence type="ECO:0000313" key="14">
    <source>
        <dbReference type="Proteomes" id="UP000520962"/>
    </source>
</evidence>
<protein>
    <recommendedName>
        <fullName evidence="10">Tetratricopeptide repeat protein 7A</fullName>
    </recommendedName>
</protein>
<evidence type="ECO:0000256" key="11">
    <source>
        <dbReference type="PROSITE-ProRule" id="PRU00339"/>
    </source>
</evidence>
<dbReference type="PROSITE" id="PS50005">
    <property type="entry name" value="TPR"/>
    <property type="match status" value="2"/>
</dbReference>
<evidence type="ECO:0000259" key="12">
    <source>
        <dbReference type="Pfam" id="PF19440"/>
    </source>
</evidence>
<dbReference type="GO" id="GO:0005737">
    <property type="term" value="C:cytoplasm"/>
    <property type="evidence" value="ECO:0007669"/>
    <property type="project" value="UniProtKB-SubCell"/>
</dbReference>
<dbReference type="FunFam" id="1.25.40.10:FF:000066">
    <property type="entry name" value="Tetratricopeptide repeat domain 7A"/>
    <property type="match status" value="1"/>
</dbReference>
<keyword evidence="7 11" id="KW-0802">TPR repeat</keyword>
<dbReference type="InterPro" id="IPR011990">
    <property type="entry name" value="TPR-like_helical_dom_sf"/>
</dbReference>
<keyword evidence="4" id="KW-0963">Cytoplasm</keyword>
<dbReference type="InterPro" id="IPR045819">
    <property type="entry name" value="TTC7_N"/>
</dbReference>
<evidence type="ECO:0000256" key="9">
    <source>
        <dbReference type="ARBA" id="ARBA00054379"/>
    </source>
</evidence>
<evidence type="ECO:0000256" key="6">
    <source>
        <dbReference type="ARBA" id="ARBA00022737"/>
    </source>
</evidence>
<evidence type="ECO:0000256" key="5">
    <source>
        <dbReference type="ARBA" id="ARBA00022553"/>
    </source>
</evidence>
<comment type="function">
    <text evidence="9">Component of a complex required to localize phosphatidylinositol 4-kinase (PI4K) to the plasma membrane. The complex acts as a regulator of phosphatidylinositol 4-phosphate (PtdIns(4)P) synthesis. In the complex, plays a central role in bridging PI4KA to EFR3B and HYCC1, via direct interactions.</text>
</comment>
<keyword evidence="14" id="KW-1185">Reference proteome</keyword>
<dbReference type="Gene3D" id="1.25.40.10">
    <property type="entry name" value="Tetratricopeptide repeat domain"/>
    <property type="match status" value="2"/>
</dbReference>
<dbReference type="Pfam" id="PF13432">
    <property type="entry name" value="TPR_16"/>
    <property type="match status" value="1"/>
</dbReference>
<sequence>MAAKGSHSHVKLEAEIERCRAEGLWGRLQLLAQQLLPPPARPPPKVKAARGAQDAEDHGSMLLAEVLLEECLKENFAKLKDSIPLTEKNEPKLSEAKQYLTNILSRGKLRPKYMTEAMLILGKLHYVEGCYRDAISMYARAGIDDLSTKDEPLYVLRLITEAFVIKGMSLERSTNSIASRARLCEREEEVMACFERACVIAQVYLQELEKTLNNTHSRSMKGGNMTYSEFELSYFLEAALQSAYVTHLKKGNIVKGVRSLREILRTVETKATQTFKMVRGWEMGRWGLLLHSLSEDCYWSPLSDPLPEFMNKEYQSYVSNLLCRRPELYTEENVYCPQDNVEEALLLLLISESMANRDAVISRAPDQQDDRAISLQDASAVYDLLSITLGRRGQYVMLSECLERAMKFAFDEFHLWYQLALSMVACGKSAYAVSVLKECAKLRPTDPTVPLLAAKVCIGSLHWLEEGEHFAKMVIDLGEDAGESLAKGYLALGLIYSLQATDALLKGTQDELNKKALQTLERARDLAPEDHQIILYLSLQLALVRQISDAIDHLQEALQLCKDDMNSLHLLALLFSAQKHYQHALDVINMAVAEYPESFSLLFTKVKLEWIHKGPEEALVTCRRMLQMWQMVYNVSQHSGSEKCSSVTEPPVIKRHNGLHLTLPDAHDTESGSQRASSLAASRLEQAMSEITMQSSTMKQGPMQLWTTLEQIWLQAAELFMEQQHLKEAGFCIQEAASLFPTSHAVLYMRGRFAEMKGNLEEAKQLYDEALTVNPAGVEIMNSLGLVLSRLGRRELAQKVLRDAIHIQTTSHIAWNSLGEVLQAQGKNEAAIECFLTALDLESTSPVNPFTVIPREL</sequence>
<dbReference type="SMART" id="SM00028">
    <property type="entry name" value="TPR"/>
    <property type="match status" value="7"/>
</dbReference>
<dbReference type="InterPro" id="IPR019734">
    <property type="entry name" value="TPR_rpt"/>
</dbReference>
<evidence type="ECO:0000256" key="8">
    <source>
        <dbReference type="ARBA" id="ARBA00023136"/>
    </source>
</evidence>
<dbReference type="PANTHER" id="PTHR23083:SF475">
    <property type="entry name" value="TETRATRICOPEPTIDE REPEAT PROTEIN 7A"/>
    <property type="match status" value="1"/>
</dbReference>
<proteinExistence type="predicted"/>
<accession>A0A7L0IFV2</accession>
<feature type="non-terminal residue" evidence="13">
    <location>
        <position position="1"/>
    </location>
</feature>
<dbReference type="Pfam" id="PF19440">
    <property type="entry name" value="TTC7_N"/>
    <property type="match status" value="1"/>
</dbReference>
<dbReference type="InterPro" id="IPR051722">
    <property type="entry name" value="Endocytosis_PI4K-reg_protein"/>
</dbReference>
<dbReference type="GO" id="GO:0072659">
    <property type="term" value="P:protein localization to plasma membrane"/>
    <property type="evidence" value="ECO:0007669"/>
    <property type="project" value="TreeGrafter"/>
</dbReference>
<evidence type="ECO:0000256" key="7">
    <source>
        <dbReference type="ARBA" id="ARBA00022803"/>
    </source>
</evidence>
<keyword evidence="5" id="KW-0597">Phosphoprotein</keyword>
<dbReference type="Pfam" id="PF13181">
    <property type="entry name" value="TPR_8"/>
    <property type="match status" value="1"/>
</dbReference>
<comment type="subcellular location">
    <subcellularLocation>
        <location evidence="1">Cell membrane</location>
    </subcellularLocation>
    <subcellularLocation>
        <location evidence="2">Cytoplasm</location>
    </subcellularLocation>
</comment>
<evidence type="ECO:0000256" key="4">
    <source>
        <dbReference type="ARBA" id="ARBA00022490"/>
    </source>
</evidence>
<evidence type="ECO:0000256" key="2">
    <source>
        <dbReference type="ARBA" id="ARBA00004496"/>
    </source>
</evidence>
<feature type="non-terminal residue" evidence="13">
    <location>
        <position position="857"/>
    </location>
</feature>
<dbReference type="AlphaFoldDB" id="A0A7L0IFV2"/>
<dbReference type="PANTHER" id="PTHR23083">
    <property type="entry name" value="TETRATRICOPEPTIDE REPEAT PROTEIN, TPR"/>
    <property type="match status" value="1"/>
</dbReference>
<dbReference type="GO" id="GO:0046854">
    <property type="term" value="P:phosphatidylinositol phosphate biosynthetic process"/>
    <property type="evidence" value="ECO:0007669"/>
    <property type="project" value="TreeGrafter"/>
</dbReference>
<keyword evidence="6" id="KW-0677">Repeat</keyword>
<dbReference type="FunFam" id="1.25.40.10:FF:000105">
    <property type="entry name" value="Tetratricopeptide repeat domain 7A"/>
    <property type="match status" value="1"/>
</dbReference>
<evidence type="ECO:0000256" key="10">
    <source>
        <dbReference type="ARBA" id="ARBA00073841"/>
    </source>
</evidence>
<dbReference type="GO" id="GO:0005886">
    <property type="term" value="C:plasma membrane"/>
    <property type="evidence" value="ECO:0007669"/>
    <property type="project" value="UniProtKB-SubCell"/>
</dbReference>
<feature type="repeat" description="TPR" evidence="11">
    <location>
        <begin position="744"/>
        <end position="777"/>
    </location>
</feature>
<keyword evidence="3" id="KW-1003">Cell membrane</keyword>